<dbReference type="InterPro" id="IPR036390">
    <property type="entry name" value="WH_DNA-bd_sf"/>
</dbReference>
<dbReference type="InterPro" id="IPR000835">
    <property type="entry name" value="HTH_MarR-typ"/>
</dbReference>
<proteinExistence type="predicted"/>
<dbReference type="InterPro" id="IPR036388">
    <property type="entry name" value="WH-like_DNA-bd_sf"/>
</dbReference>
<dbReference type="PROSITE" id="PS50995">
    <property type="entry name" value="HTH_MARR_2"/>
    <property type="match status" value="1"/>
</dbReference>
<dbReference type="Proteomes" id="UP001343257">
    <property type="component" value="Unassembled WGS sequence"/>
</dbReference>
<evidence type="ECO:0000259" key="4">
    <source>
        <dbReference type="PROSITE" id="PS50995"/>
    </source>
</evidence>
<dbReference type="PANTHER" id="PTHR42756:SF1">
    <property type="entry name" value="TRANSCRIPTIONAL REPRESSOR OF EMRAB OPERON"/>
    <property type="match status" value="1"/>
</dbReference>
<accession>A0ABU6PSY2</accession>
<organism evidence="5 6">
    <name type="scientific">Paenibacillus chibensis</name>
    <dbReference type="NCBI Taxonomy" id="59846"/>
    <lineage>
        <taxon>Bacteria</taxon>
        <taxon>Bacillati</taxon>
        <taxon>Bacillota</taxon>
        <taxon>Bacilli</taxon>
        <taxon>Bacillales</taxon>
        <taxon>Paenibacillaceae</taxon>
        <taxon>Paenibacillus</taxon>
    </lineage>
</organism>
<dbReference type="Gene3D" id="1.10.10.10">
    <property type="entry name" value="Winged helix-like DNA-binding domain superfamily/Winged helix DNA-binding domain"/>
    <property type="match status" value="1"/>
</dbReference>
<sequence>MRNNNIALQINQTIEDIWIILEKKERAYTNFKLNNQQYVLLTHIIRRPLSSPSELAEAMDITKSAVSQQLTKLEAEGYITKRQHEDDKRAFSIELGEKGLLYQQEMEKFNQEIADKYQANVSGSELENMLSALQKLQELLK</sequence>
<dbReference type="PANTHER" id="PTHR42756">
    <property type="entry name" value="TRANSCRIPTIONAL REGULATOR, MARR"/>
    <property type="match status" value="1"/>
</dbReference>
<name>A0ABU6PSY2_9BACL</name>
<dbReference type="CDD" id="cd00090">
    <property type="entry name" value="HTH_ARSR"/>
    <property type="match status" value="1"/>
</dbReference>
<keyword evidence="3" id="KW-0804">Transcription</keyword>
<evidence type="ECO:0000313" key="5">
    <source>
        <dbReference type="EMBL" id="MED5017980.1"/>
    </source>
</evidence>
<evidence type="ECO:0000256" key="2">
    <source>
        <dbReference type="ARBA" id="ARBA00023125"/>
    </source>
</evidence>
<comment type="caution">
    <text evidence="5">The sequence shown here is derived from an EMBL/GenBank/DDBJ whole genome shotgun (WGS) entry which is preliminary data.</text>
</comment>
<gene>
    <name evidence="5" type="ORF">P9847_11775</name>
</gene>
<dbReference type="RefSeq" id="WP_328278014.1">
    <property type="nucleotide sequence ID" value="NZ_JARTLD010000029.1"/>
</dbReference>
<dbReference type="Pfam" id="PF01047">
    <property type="entry name" value="MarR"/>
    <property type="match status" value="1"/>
</dbReference>
<evidence type="ECO:0000256" key="3">
    <source>
        <dbReference type="ARBA" id="ARBA00023163"/>
    </source>
</evidence>
<evidence type="ECO:0000313" key="6">
    <source>
        <dbReference type="Proteomes" id="UP001343257"/>
    </source>
</evidence>
<dbReference type="SUPFAM" id="SSF46785">
    <property type="entry name" value="Winged helix' DNA-binding domain"/>
    <property type="match status" value="1"/>
</dbReference>
<reference evidence="5 6" key="1">
    <citation type="submission" date="2023-03" db="EMBL/GenBank/DDBJ databases">
        <title>Bacillus Genome Sequencing.</title>
        <authorList>
            <person name="Dunlap C."/>
        </authorList>
    </citation>
    <scope>NUCLEOTIDE SEQUENCE [LARGE SCALE GENOMIC DNA]</scope>
    <source>
        <strain evidence="5 6">NRS-52</strain>
    </source>
</reference>
<dbReference type="SMART" id="SM00347">
    <property type="entry name" value="HTH_MARR"/>
    <property type="match status" value="1"/>
</dbReference>
<feature type="domain" description="HTH marR-type" evidence="4">
    <location>
        <begin position="1"/>
        <end position="138"/>
    </location>
</feature>
<dbReference type="InterPro" id="IPR011991">
    <property type="entry name" value="ArsR-like_HTH"/>
</dbReference>
<evidence type="ECO:0000256" key="1">
    <source>
        <dbReference type="ARBA" id="ARBA00023015"/>
    </source>
</evidence>
<protein>
    <submittedName>
        <fullName evidence="5">MarR family transcriptional regulator</fullName>
    </submittedName>
</protein>
<keyword evidence="2" id="KW-0238">DNA-binding</keyword>
<dbReference type="EMBL" id="JARTLD010000029">
    <property type="protein sequence ID" value="MED5017980.1"/>
    <property type="molecule type" value="Genomic_DNA"/>
</dbReference>
<dbReference type="PRINTS" id="PR00598">
    <property type="entry name" value="HTHMARR"/>
</dbReference>
<keyword evidence="1" id="KW-0805">Transcription regulation</keyword>
<keyword evidence="6" id="KW-1185">Reference proteome</keyword>